<protein>
    <recommendedName>
        <fullName evidence="3">Polyhydroxyalkanoic acid system protein</fullName>
    </recommendedName>
</protein>
<gene>
    <name evidence="1" type="ORF">HC248_00390</name>
</gene>
<dbReference type="Proteomes" id="UP000502041">
    <property type="component" value="Chromosome"/>
</dbReference>
<evidence type="ECO:0008006" key="3">
    <source>
        <dbReference type="Google" id="ProtNLM"/>
    </source>
</evidence>
<dbReference type="AlphaFoldDB" id="A0A6H2H5T3"/>
<organism evidence="1 2">
    <name type="scientific">Polaromonas vacuolata</name>
    <dbReference type="NCBI Taxonomy" id="37448"/>
    <lineage>
        <taxon>Bacteria</taxon>
        <taxon>Pseudomonadati</taxon>
        <taxon>Pseudomonadota</taxon>
        <taxon>Betaproteobacteria</taxon>
        <taxon>Burkholderiales</taxon>
        <taxon>Comamonadaceae</taxon>
        <taxon>Polaromonas</taxon>
    </lineage>
</organism>
<dbReference type="KEGG" id="pvac:HC248_00390"/>
<keyword evidence="2" id="KW-1185">Reference proteome</keyword>
<proteinExistence type="predicted"/>
<sequence length="110" mass="12065">MPDINIQREHGMSLAQARQAANKWTTQAEQKFGLSCVYTTGQDSDEVTFNRAGITGTLNITPDLFELSAKLGFLFGAFKEKIEDEISKNLDTLIAKMQAENGTHAATAKL</sequence>
<name>A0A6H2H5T3_9BURK</name>
<dbReference type="EMBL" id="CP051461">
    <property type="protein sequence ID" value="QJC55127.1"/>
    <property type="molecule type" value="Genomic_DNA"/>
</dbReference>
<dbReference type="InterPro" id="IPR013433">
    <property type="entry name" value="PHA_gran_rgn"/>
</dbReference>
<reference evidence="1 2" key="1">
    <citation type="submission" date="2020-04" db="EMBL/GenBank/DDBJ databases">
        <title>Complete genome of a Psychrophilic, Marine, Gas Vacuolate Bacterium Polaromonas vacuolata KCTC 22033T.</title>
        <authorList>
            <person name="Hwang K."/>
            <person name="Kim K.M."/>
        </authorList>
    </citation>
    <scope>NUCLEOTIDE SEQUENCE [LARGE SCALE GENOMIC DNA]</scope>
    <source>
        <strain evidence="1 2">KCTC 22033</strain>
    </source>
</reference>
<evidence type="ECO:0000313" key="2">
    <source>
        <dbReference type="Proteomes" id="UP000502041"/>
    </source>
</evidence>
<accession>A0A6H2H5T3</accession>
<evidence type="ECO:0000313" key="1">
    <source>
        <dbReference type="EMBL" id="QJC55127.1"/>
    </source>
</evidence>
<dbReference type="Pfam" id="PF09650">
    <property type="entry name" value="PHA_gran_rgn"/>
    <property type="match status" value="1"/>
</dbReference>
<dbReference type="RefSeq" id="WP_168921040.1">
    <property type="nucleotide sequence ID" value="NZ_CP051461.1"/>
</dbReference>
<dbReference type="NCBIfam" id="TIGR02610">
    <property type="entry name" value="PHA_gran_rgn"/>
    <property type="match status" value="1"/>
</dbReference>